<keyword evidence="1" id="KW-0175">Coiled coil</keyword>
<keyword evidence="4" id="KW-1185">Reference proteome</keyword>
<accession>A0A482XGE8</accession>
<feature type="compositionally biased region" description="Polar residues" evidence="2">
    <location>
        <begin position="86"/>
        <end position="96"/>
    </location>
</feature>
<dbReference type="InParanoid" id="A0A482XGE8"/>
<dbReference type="Proteomes" id="UP000291343">
    <property type="component" value="Unassembled WGS sequence"/>
</dbReference>
<evidence type="ECO:0000256" key="2">
    <source>
        <dbReference type="SAM" id="MobiDB-lite"/>
    </source>
</evidence>
<feature type="region of interest" description="Disordered" evidence="2">
    <location>
        <begin position="86"/>
        <end position="132"/>
    </location>
</feature>
<proteinExistence type="predicted"/>
<gene>
    <name evidence="3" type="ORF">LSTR_LSTR001917</name>
</gene>
<reference evidence="3 4" key="1">
    <citation type="journal article" date="2017" name="Gigascience">
        <title>Genome sequence of the small brown planthopper, Laodelphax striatellus.</title>
        <authorList>
            <person name="Zhu J."/>
            <person name="Jiang F."/>
            <person name="Wang X."/>
            <person name="Yang P."/>
            <person name="Bao Y."/>
            <person name="Zhao W."/>
            <person name="Wang W."/>
            <person name="Lu H."/>
            <person name="Wang Q."/>
            <person name="Cui N."/>
            <person name="Li J."/>
            <person name="Chen X."/>
            <person name="Luo L."/>
            <person name="Yu J."/>
            <person name="Kang L."/>
            <person name="Cui F."/>
        </authorList>
    </citation>
    <scope>NUCLEOTIDE SEQUENCE [LARGE SCALE GENOMIC DNA]</scope>
    <source>
        <strain evidence="3">Lst14</strain>
    </source>
</reference>
<feature type="coiled-coil region" evidence="1">
    <location>
        <begin position="262"/>
        <end position="298"/>
    </location>
</feature>
<sequence length="395" mass="44147">MPVAQLPVSYCTMKTTLVVSVFAACVAAILAQPLDQRFRRGIADPDVTFRENEIDSSLQELVRTKKSPKEKASELFIGKGIQKEVSQPQTAAIPSSSDKKEEEVASQVKTSLKDLESEKDGSAKDDADRSRRQQSIFVSPIALDGLLPNMLFRSSVESQLPPKSISQPAIVSPFLEQSDRSIAVPVRPVPVQIINTPDSTHLPHHHLPSEPHGCTCQCATCRPQSSGLYTPLRASYAIEQQQSADDRVKQMRAAEQQPALKQLQLQQQVQLLQQQMDQQRAVDQMQQLQLELQKQKLDEQQRSAADPSSLADPDCAINKLANLQLPKNILSDLIQMEQQRVQKIKDCQGKTDQPQKLEVLSAIVEKEVELLQKQVELLQKSDAEKKKKLDEKKTR</sequence>
<feature type="compositionally biased region" description="Basic and acidic residues" evidence="2">
    <location>
        <begin position="111"/>
        <end position="131"/>
    </location>
</feature>
<organism evidence="3 4">
    <name type="scientific">Laodelphax striatellus</name>
    <name type="common">Small brown planthopper</name>
    <name type="synonym">Delphax striatella</name>
    <dbReference type="NCBI Taxonomy" id="195883"/>
    <lineage>
        <taxon>Eukaryota</taxon>
        <taxon>Metazoa</taxon>
        <taxon>Ecdysozoa</taxon>
        <taxon>Arthropoda</taxon>
        <taxon>Hexapoda</taxon>
        <taxon>Insecta</taxon>
        <taxon>Pterygota</taxon>
        <taxon>Neoptera</taxon>
        <taxon>Paraneoptera</taxon>
        <taxon>Hemiptera</taxon>
        <taxon>Auchenorrhyncha</taxon>
        <taxon>Fulgoroidea</taxon>
        <taxon>Delphacidae</taxon>
        <taxon>Criomorphinae</taxon>
        <taxon>Laodelphax</taxon>
    </lineage>
</organism>
<name>A0A482XGE8_LAOST</name>
<dbReference type="SMR" id="A0A482XGE8"/>
<evidence type="ECO:0000256" key="1">
    <source>
        <dbReference type="SAM" id="Coils"/>
    </source>
</evidence>
<comment type="caution">
    <text evidence="3">The sequence shown here is derived from an EMBL/GenBank/DDBJ whole genome shotgun (WGS) entry which is preliminary data.</text>
</comment>
<evidence type="ECO:0000313" key="4">
    <source>
        <dbReference type="Proteomes" id="UP000291343"/>
    </source>
</evidence>
<dbReference type="AlphaFoldDB" id="A0A482XGE8"/>
<evidence type="ECO:0000313" key="3">
    <source>
        <dbReference type="EMBL" id="RZF44956.1"/>
    </source>
</evidence>
<dbReference type="EMBL" id="QKKF02010000">
    <property type="protein sequence ID" value="RZF44956.1"/>
    <property type="molecule type" value="Genomic_DNA"/>
</dbReference>
<protein>
    <submittedName>
        <fullName evidence="3">Uncharacterized protein</fullName>
    </submittedName>
</protein>